<gene>
    <name evidence="1" type="ORF">ARALYDRAFT_911538</name>
</gene>
<dbReference type="AlphaFoldDB" id="D7M092"/>
<dbReference type="Gramene" id="scaffold_603595.1">
    <property type="protein sequence ID" value="scaffold_603595.1"/>
    <property type="gene ID" value="scaffold_603595.1"/>
</dbReference>
<evidence type="ECO:0000313" key="2">
    <source>
        <dbReference type="Proteomes" id="UP000008694"/>
    </source>
</evidence>
<evidence type="ECO:0000313" key="1">
    <source>
        <dbReference type="EMBL" id="EFH50979.1"/>
    </source>
</evidence>
<reference evidence="2" key="1">
    <citation type="journal article" date="2011" name="Nat. Genet.">
        <title>The Arabidopsis lyrata genome sequence and the basis of rapid genome size change.</title>
        <authorList>
            <person name="Hu T.T."/>
            <person name="Pattyn P."/>
            <person name="Bakker E.G."/>
            <person name="Cao J."/>
            <person name="Cheng J.-F."/>
            <person name="Clark R.M."/>
            <person name="Fahlgren N."/>
            <person name="Fawcett J.A."/>
            <person name="Grimwood J."/>
            <person name="Gundlach H."/>
            <person name="Haberer G."/>
            <person name="Hollister J.D."/>
            <person name="Ossowski S."/>
            <person name="Ottilar R.P."/>
            <person name="Salamov A.A."/>
            <person name="Schneeberger K."/>
            <person name="Spannagl M."/>
            <person name="Wang X."/>
            <person name="Yang L."/>
            <person name="Nasrallah M.E."/>
            <person name="Bergelson J."/>
            <person name="Carrington J.C."/>
            <person name="Gaut B.S."/>
            <person name="Schmutz J."/>
            <person name="Mayer K.F.X."/>
            <person name="Van de Peer Y."/>
            <person name="Grigoriev I.V."/>
            <person name="Nordborg M."/>
            <person name="Weigel D."/>
            <person name="Guo Y.-L."/>
        </authorList>
    </citation>
    <scope>NUCLEOTIDE SEQUENCE [LARGE SCALE GENOMIC DNA]</scope>
    <source>
        <strain evidence="2">cv. MN47</strain>
    </source>
</reference>
<proteinExistence type="predicted"/>
<protein>
    <submittedName>
        <fullName evidence="1">Uncharacterized protein</fullName>
    </submittedName>
</protein>
<dbReference type="HOGENOM" id="CLU_2309922_0_0_1"/>
<sequence length="100" mass="11510">MVCRRKFGVAKEEIDGSDAKLDNEELGRLKEVNIDEASARRHVRDSLKDVQLNLDHILFKTPETGIKTKELEATVKEDKEWRWLLNGMSWRSTRAASVSL</sequence>
<organism evidence="2">
    <name type="scientific">Arabidopsis lyrata subsp. lyrata</name>
    <name type="common">Lyre-leaved rock-cress</name>
    <dbReference type="NCBI Taxonomy" id="81972"/>
    <lineage>
        <taxon>Eukaryota</taxon>
        <taxon>Viridiplantae</taxon>
        <taxon>Streptophyta</taxon>
        <taxon>Embryophyta</taxon>
        <taxon>Tracheophyta</taxon>
        <taxon>Spermatophyta</taxon>
        <taxon>Magnoliopsida</taxon>
        <taxon>eudicotyledons</taxon>
        <taxon>Gunneridae</taxon>
        <taxon>Pentapetalae</taxon>
        <taxon>rosids</taxon>
        <taxon>malvids</taxon>
        <taxon>Brassicales</taxon>
        <taxon>Brassicaceae</taxon>
        <taxon>Camelineae</taxon>
        <taxon>Arabidopsis</taxon>
    </lineage>
</organism>
<dbReference type="EMBL" id="GL348718">
    <property type="protein sequence ID" value="EFH50979.1"/>
    <property type="molecule type" value="Genomic_DNA"/>
</dbReference>
<name>D7M092_ARALL</name>
<dbReference type="eggNOG" id="KOG1455">
    <property type="taxonomic scope" value="Eukaryota"/>
</dbReference>
<accession>D7M092</accession>
<dbReference type="Proteomes" id="UP000008694">
    <property type="component" value="Unassembled WGS sequence"/>
</dbReference>
<keyword evidence="2" id="KW-1185">Reference proteome</keyword>
<dbReference type="STRING" id="81972.D7M092"/>